<dbReference type="InterPro" id="IPR009030">
    <property type="entry name" value="Growth_fac_rcpt_cys_sf"/>
</dbReference>
<name>A0A6C0FBL8_9ZZZZ</name>
<organism evidence="1">
    <name type="scientific">viral metagenome</name>
    <dbReference type="NCBI Taxonomy" id="1070528"/>
    <lineage>
        <taxon>unclassified sequences</taxon>
        <taxon>metagenomes</taxon>
        <taxon>organismal metagenomes</taxon>
    </lineage>
</organism>
<dbReference type="SUPFAM" id="SSF57184">
    <property type="entry name" value="Growth factor receptor domain"/>
    <property type="match status" value="1"/>
</dbReference>
<protein>
    <submittedName>
        <fullName evidence="1">Uncharacterized protein</fullName>
    </submittedName>
</protein>
<accession>A0A6C0FBL8</accession>
<dbReference type="EMBL" id="MN738840">
    <property type="protein sequence ID" value="QHT39256.1"/>
    <property type="molecule type" value="Genomic_DNA"/>
</dbReference>
<reference evidence="1" key="1">
    <citation type="journal article" date="2020" name="Nature">
        <title>Giant virus diversity and host interactions through global metagenomics.</title>
        <authorList>
            <person name="Schulz F."/>
            <person name="Roux S."/>
            <person name="Paez-Espino D."/>
            <person name="Jungbluth S."/>
            <person name="Walsh D.A."/>
            <person name="Denef V.J."/>
            <person name="McMahon K.D."/>
            <person name="Konstantinidis K.T."/>
            <person name="Eloe-Fadrosh E.A."/>
            <person name="Kyrpides N.C."/>
            <person name="Woyke T."/>
        </authorList>
    </citation>
    <scope>NUCLEOTIDE SEQUENCE</scope>
    <source>
        <strain evidence="1">GVMAG-S-ERX556126-94</strain>
    </source>
</reference>
<proteinExistence type="predicted"/>
<sequence length="516" mass="60427">MLCGLSDKGRCKQVFSNTDVSDKCEVSDNKNQKRCKRKSIKVTPKVKDKKTCPKGKILNPKTNRCIINRKNTRKNTRKKCPKGKTLNKKTNRCIIDRKKNEKKKICPPNKILNPKTNRCILNRKLPEDKVIEFNYKCKPGYIYNNATRRCVKKDGPSGKKILISSITNKIGGPVSLHYYKFEIGGVLRHFVLFGDEHTQYFYRKNPDIIEVSTLIKKIVRKSPHCIDLFSENPIFHDVDKAQGKALQRYGSPLDAIRLEFGNCPKHSFYPGTCKYNNLRYQNWDLRFSTQEGPFWKANPYDELFMKYPYEYNKILAKFSRKDIIFYLLGFTERLSSAKVKKIDKYFDEVFNTRSNESFTKLISGKSLLNKRRKLIRKEYNKCIKSVKFPKDLVDTYVNSYSSLIDDDFTLVFTDFYMICRMFMNFDRDKKTPKGCPIKGNNNYVTPRYSIVYAGQAHIVDVITFFKRMFNVKPVYTTGNVFHKNKLIHVNDCKDANGKKIKELNTVDDLFKDFYTE</sequence>
<dbReference type="AlphaFoldDB" id="A0A6C0FBL8"/>
<evidence type="ECO:0000313" key="1">
    <source>
        <dbReference type="EMBL" id="QHT39256.1"/>
    </source>
</evidence>